<evidence type="ECO:0000256" key="4">
    <source>
        <dbReference type="ARBA" id="ARBA00023004"/>
    </source>
</evidence>
<feature type="binding site" evidence="6">
    <location>
        <position position="313"/>
    </location>
    <ligand>
        <name>[4Fe-4S] cluster</name>
        <dbReference type="ChEBI" id="CHEBI:49883"/>
        <note>4Fe-4S-S-AdoMet</note>
    </ligand>
</feature>
<dbReference type="InterPro" id="IPR024560">
    <property type="entry name" value="UPF0313_C"/>
</dbReference>
<protein>
    <submittedName>
        <fullName evidence="9">YgiQ family radical SAM protein</fullName>
    </submittedName>
</protein>
<evidence type="ECO:0000256" key="6">
    <source>
        <dbReference type="HAMAP-Rule" id="MF_01251"/>
    </source>
</evidence>
<name>A0ABT6NFA7_9FIRM</name>
<evidence type="ECO:0000256" key="5">
    <source>
        <dbReference type="ARBA" id="ARBA00023014"/>
    </source>
</evidence>
<dbReference type="InterPro" id="IPR007197">
    <property type="entry name" value="rSAM"/>
</dbReference>
<gene>
    <name evidence="9" type="ORF">QE109_13210</name>
</gene>
<dbReference type="InterPro" id="IPR013704">
    <property type="entry name" value="UPF0313_N"/>
</dbReference>
<dbReference type="InterPro" id="IPR058240">
    <property type="entry name" value="rSAM_sf"/>
</dbReference>
<sequence>MILNDFLPMNQEDLKRLEWEGVDFVLVSGDAYVDHPTFGPTIIGRVLLDAGYKVGIIAQPDWNDPESITKLGTPRLGFLVTSGNMDSMVNHYYVSRKRRQTDSFSPGGEMGLRPDRATIVYTNLIRKKYKKLPIIIGGIEASLRRFAHYDYWDDLVRRSILVDSGADLLVFGMGEHQIVEIAEYLNNGIDVEYITHIPGTCFMTSHLDMLPDYLEIDPFEIVSKDKVAYAKSFKKIYDEQDPIRGKTIVQKHQDRYLVQNPPTRPLERDQLDWTFNLGYQRAIHPTYVQLGGIPAISEVKLSIISERGCFGNCSFCALAFHQGRIVSSRSHESILEEAKQIISDSDFKGYINDVGGPTANFRNPACDKQLKHGACKHKQCLYPEPCEHLNVDHTDYAELMTKLRELEGVKKVFIRSGIRYDYLMYDDSKDFFFDLCEHHVSGQLKVAPEHIDETVLDYMGKPSGKLYSEFVKTFDDINKSIGKEQYIIPYLMSSHPGSTLKSAIRLAEYLRDINYTPEQVQDFYPTPGTLSTCMYHTGIDPRTMKPVYVPKTSQEKAMQRALLQYKNPRNYELVYEALILANRQDLIGTHDKALIRPKLGKQSYSQRTQSKSSSKKTQKRR</sequence>
<dbReference type="RefSeq" id="WP_281095010.1">
    <property type="nucleotide sequence ID" value="NZ_JARYZI010000009.1"/>
</dbReference>
<evidence type="ECO:0000313" key="9">
    <source>
        <dbReference type="EMBL" id="MDH8679113.1"/>
    </source>
</evidence>
<dbReference type="EMBL" id="JARYZI010000009">
    <property type="protein sequence ID" value="MDH8679113.1"/>
    <property type="molecule type" value="Genomic_DNA"/>
</dbReference>
<dbReference type="HAMAP" id="MF_01251">
    <property type="entry name" value="UPF0313"/>
    <property type="match status" value="1"/>
</dbReference>
<keyword evidence="4 6" id="KW-0408">Iron</keyword>
<accession>A0ABT6NFA7</accession>
<dbReference type="SFLD" id="SFLDS00029">
    <property type="entry name" value="Radical_SAM"/>
    <property type="match status" value="1"/>
</dbReference>
<dbReference type="Gene3D" id="3.80.30.20">
    <property type="entry name" value="tm_1862 like domain"/>
    <property type="match status" value="1"/>
</dbReference>
<evidence type="ECO:0000256" key="1">
    <source>
        <dbReference type="ARBA" id="ARBA00022485"/>
    </source>
</evidence>
<keyword evidence="5 6" id="KW-0411">Iron-sulfur</keyword>
<dbReference type="PANTHER" id="PTHR32331:SF0">
    <property type="entry name" value="UPF0313 PROTEIN YGIQ"/>
    <property type="match status" value="1"/>
</dbReference>
<dbReference type="Proteomes" id="UP001158045">
    <property type="component" value="Unassembled WGS sequence"/>
</dbReference>
<evidence type="ECO:0000256" key="3">
    <source>
        <dbReference type="ARBA" id="ARBA00022723"/>
    </source>
</evidence>
<keyword evidence="2 6" id="KW-0949">S-adenosyl-L-methionine</keyword>
<comment type="similarity">
    <text evidence="6">Belongs to the UPF0313 family.</text>
</comment>
<dbReference type="Pfam" id="PF11842">
    <property type="entry name" value="DUF3362"/>
    <property type="match status" value="1"/>
</dbReference>
<organism evidence="9 10">
    <name type="scientific">Fusibacter bizertensis</name>
    <dbReference type="NCBI Taxonomy" id="1488331"/>
    <lineage>
        <taxon>Bacteria</taxon>
        <taxon>Bacillati</taxon>
        <taxon>Bacillota</taxon>
        <taxon>Clostridia</taxon>
        <taxon>Eubacteriales</taxon>
        <taxon>Eubacteriales Family XII. Incertae Sedis</taxon>
        <taxon>Fusibacter</taxon>
    </lineage>
</organism>
<dbReference type="NCBIfam" id="TIGR03904">
    <property type="entry name" value="SAM_YgiQ"/>
    <property type="match status" value="1"/>
</dbReference>
<evidence type="ECO:0000256" key="7">
    <source>
        <dbReference type="SAM" id="MobiDB-lite"/>
    </source>
</evidence>
<feature type="region of interest" description="Disordered" evidence="7">
    <location>
        <begin position="598"/>
        <end position="621"/>
    </location>
</feature>
<keyword evidence="10" id="KW-1185">Reference proteome</keyword>
<feature type="binding site" evidence="6">
    <location>
        <position position="316"/>
    </location>
    <ligand>
        <name>[4Fe-4S] cluster</name>
        <dbReference type="ChEBI" id="CHEBI:49883"/>
        <note>4Fe-4S-S-AdoMet</note>
    </ligand>
</feature>
<dbReference type="InterPro" id="IPR006638">
    <property type="entry name" value="Elp3/MiaA/NifB-like_rSAM"/>
</dbReference>
<dbReference type="InterPro" id="IPR023404">
    <property type="entry name" value="rSAM_horseshoe"/>
</dbReference>
<feature type="compositionally biased region" description="Low complexity" evidence="7">
    <location>
        <begin position="601"/>
        <end position="612"/>
    </location>
</feature>
<feature type="binding site" evidence="6">
    <location>
        <position position="309"/>
    </location>
    <ligand>
        <name>[4Fe-4S] cluster</name>
        <dbReference type="ChEBI" id="CHEBI:49883"/>
        <note>4Fe-4S-S-AdoMet</note>
    </ligand>
</feature>
<dbReference type="SFLD" id="SFLDG01082">
    <property type="entry name" value="B12-binding_domain_containing"/>
    <property type="match status" value="1"/>
</dbReference>
<dbReference type="SFLD" id="SFLDG01069">
    <property type="entry name" value="UPF0313"/>
    <property type="match status" value="1"/>
</dbReference>
<dbReference type="PROSITE" id="PS51918">
    <property type="entry name" value="RADICAL_SAM"/>
    <property type="match status" value="1"/>
</dbReference>
<dbReference type="InterPro" id="IPR022946">
    <property type="entry name" value="UPF0313"/>
</dbReference>
<comment type="cofactor">
    <cofactor evidence="6">
        <name>[4Fe-4S] cluster</name>
        <dbReference type="ChEBI" id="CHEBI:49883"/>
    </cofactor>
    <text evidence="6">Binds 1 [4Fe-4S] cluster. The cluster is coordinated with 3 cysteines and an exchangeable S-adenosyl-L-methionine.</text>
</comment>
<evidence type="ECO:0000313" key="10">
    <source>
        <dbReference type="Proteomes" id="UP001158045"/>
    </source>
</evidence>
<dbReference type="Pfam" id="PF08497">
    <property type="entry name" value="Radical_SAM_N"/>
    <property type="match status" value="1"/>
</dbReference>
<dbReference type="SUPFAM" id="SSF102114">
    <property type="entry name" value="Radical SAM enzymes"/>
    <property type="match status" value="1"/>
</dbReference>
<keyword evidence="1 6" id="KW-0004">4Fe-4S</keyword>
<comment type="caution">
    <text evidence="9">The sequence shown here is derived from an EMBL/GenBank/DDBJ whole genome shotgun (WGS) entry which is preliminary data.</text>
</comment>
<dbReference type="SMART" id="SM00729">
    <property type="entry name" value="Elp3"/>
    <property type="match status" value="1"/>
</dbReference>
<feature type="domain" description="Radical SAM core" evidence="8">
    <location>
        <begin position="294"/>
        <end position="566"/>
    </location>
</feature>
<proteinExistence type="inferred from homology"/>
<evidence type="ECO:0000256" key="2">
    <source>
        <dbReference type="ARBA" id="ARBA00022691"/>
    </source>
</evidence>
<dbReference type="PANTHER" id="PTHR32331">
    <property type="entry name" value="UPF0313 PROTEIN YGIQ"/>
    <property type="match status" value="1"/>
</dbReference>
<keyword evidence="3 6" id="KW-0479">Metal-binding</keyword>
<reference evidence="9 10" key="1">
    <citation type="submission" date="2023-04" db="EMBL/GenBank/DDBJ databases">
        <title>Fusibacter bizertensis strain WBS, isolated from littoral bottom sediments of the Arctic seas - biochemical and genomic analysis.</title>
        <authorList>
            <person name="Brioukhanov A.L."/>
        </authorList>
    </citation>
    <scope>NUCLEOTIDE SEQUENCE [LARGE SCALE GENOMIC DNA]</scope>
    <source>
        <strain evidence="9 10">WBS</strain>
    </source>
</reference>
<evidence type="ECO:0000259" key="8">
    <source>
        <dbReference type="PROSITE" id="PS51918"/>
    </source>
</evidence>